<comment type="caution">
    <text evidence="2">The sequence shown here is derived from an EMBL/GenBank/DDBJ whole genome shotgun (WGS) entry which is preliminary data.</text>
</comment>
<feature type="compositionally biased region" description="Gly residues" evidence="1">
    <location>
        <begin position="384"/>
        <end position="400"/>
    </location>
</feature>
<feature type="compositionally biased region" description="Gly residues" evidence="1">
    <location>
        <begin position="535"/>
        <end position="544"/>
    </location>
</feature>
<feature type="region of interest" description="Disordered" evidence="1">
    <location>
        <begin position="367"/>
        <end position="417"/>
    </location>
</feature>
<name>A0ABN9QSH3_9DINO</name>
<dbReference type="EMBL" id="CAUYUJ010004102">
    <property type="protein sequence ID" value="CAK0808129.1"/>
    <property type="molecule type" value="Genomic_DNA"/>
</dbReference>
<feature type="region of interest" description="Disordered" evidence="1">
    <location>
        <begin position="514"/>
        <end position="553"/>
    </location>
</feature>
<dbReference type="PANTHER" id="PTHR35478">
    <property type="entry name" value="ZINC FINGER FYVE DOMAIN PROTEIN"/>
    <property type="match status" value="1"/>
</dbReference>
<protein>
    <submittedName>
        <fullName evidence="2">Uncharacterized protein</fullName>
    </submittedName>
</protein>
<feature type="compositionally biased region" description="Low complexity" evidence="1">
    <location>
        <begin position="401"/>
        <end position="417"/>
    </location>
</feature>
<reference evidence="2" key="1">
    <citation type="submission" date="2023-10" db="EMBL/GenBank/DDBJ databases">
        <authorList>
            <person name="Chen Y."/>
            <person name="Shah S."/>
            <person name="Dougan E. K."/>
            <person name="Thang M."/>
            <person name="Chan C."/>
        </authorList>
    </citation>
    <scope>NUCLEOTIDE SEQUENCE [LARGE SCALE GENOMIC DNA]</scope>
</reference>
<organism evidence="2 3">
    <name type="scientific">Prorocentrum cordatum</name>
    <dbReference type="NCBI Taxonomy" id="2364126"/>
    <lineage>
        <taxon>Eukaryota</taxon>
        <taxon>Sar</taxon>
        <taxon>Alveolata</taxon>
        <taxon>Dinophyceae</taxon>
        <taxon>Prorocentrales</taxon>
        <taxon>Prorocentraceae</taxon>
        <taxon>Prorocentrum</taxon>
    </lineage>
</organism>
<dbReference type="PANTHER" id="PTHR35478:SF1">
    <property type="entry name" value="ZINC FINGER FYVE DOMAIN-CONTAINING PROTEIN 26"/>
    <property type="match status" value="1"/>
</dbReference>
<accession>A0ABN9QSH3</accession>
<feature type="compositionally biased region" description="Basic and acidic residues" evidence="1">
    <location>
        <begin position="776"/>
        <end position="801"/>
    </location>
</feature>
<dbReference type="Proteomes" id="UP001189429">
    <property type="component" value="Unassembled WGS sequence"/>
</dbReference>
<evidence type="ECO:0000256" key="1">
    <source>
        <dbReference type="SAM" id="MobiDB-lite"/>
    </source>
</evidence>
<evidence type="ECO:0000313" key="2">
    <source>
        <dbReference type="EMBL" id="CAK0808129.1"/>
    </source>
</evidence>
<keyword evidence="3" id="KW-1185">Reference proteome</keyword>
<feature type="region of interest" description="Disordered" evidence="1">
    <location>
        <begin position="1046"/>
        <end position="1089"/>
    </location>
</feature>
<gene>
    <name evidence="2" type="ORF">PCOR1329_LOCUS13818</name>
</gene>
<feature type="compositionally biased region" description="Basic residues" evidence="1">
    <location>
        <begin position="1067"/>
        <end position="1079"/>
    </location>
</feature>
<feature type="region of interest" description="Disordered" evidence="1">
    <location>
        <begin position="771"/>
        <end position="818"/>
    </location>
</feature>
<feature type="compositionally biased region" description="Low complexity" evidence="1">
    <location>
        <begin position="1080"/>
        <end position="1089"/>
    </location>
</feature>
<proteinExistence type="predicted"/>
<evidence type="ECO:0000313" key="3">
    <source>
        <dbReference type="Proteomes" id="UP001189429"/>
    </source>
</evidence>
<sequence>MVDEGSRCPFLLENDDSKLVTCMCNYYSLGQAELARALLRIVASRSLARALRIVKTIIWHGPPKHWLCSVFAPSSAHVTWMCLIDFQDLVETHMKRPAQLPPWLLKRLEFDVLIAQALLDGAAIQAQALTAEVASELRAYHAGLLCATGQEEDLPPEMQVPYSFKLPALSLLQVTNQVSPYVNFLPAHTTDRHEQVDHLASGNASLSKAAVQQLYDLCKSQPLLGRCVGRALAPPGCAAALTTARRIQQMCLGLTADSLLQSLKGDAWRYLKFLEVSDAIGSPQPLLELFSVLLVVVVSDIRPTPALHARLQGLVSMATSTLSATAATGAGPSVAADSGASVVGNLASAVVGSGVVGTGAVGAGVGPGTLGGPSAPPGTLGAQEAGGGPPEGGEGDGGAPATGPDGPHLGAQAGPAGVAVTGSTAGASTAAAARTLAEIFAQALPAEGGTGTKPWEHLRQLLAARTRGAAEEAYGAAGAGGGAAARSSAHRFSKFLNRIRGEKSIEDDALQEDLGAAPRGSDGGRHQFHSEGANGAEGGGGQPGGVAWQAAGDRPRAKAELSAVSVGGADGWDADGPAEAARNAFLHRTQIYEALLTHESGAGGTQTALRLFSVLEDELLRLKAAQSPLPPAFELLEPSDADAYLFKAPPITFWDAYFEFVRVAGVHCLEYVVHAAVKFIRQHDFCAAAWLLAPFPQLKPLVVLLCWPEFDGDVGSRQSLLDTLWKSYTEETREDPSRTGDQLVDHWVEVLNYRLSVSWWISKLKEDSRSAQGQAELEKLPGYRASAHERGGGPGARRKEPAPPSAGVGAAQEQGSEPDARPLALVAADVLNRVKSHSILYVMRPDLPMVESHTLLSALQSLPPLRQAAAAMEHSYDLDLARCYYTVRCATYLVERCVPAAGAKAVSFDSVMPGRQVIEEGMNELNRLISSIERTPLKVSIFLIISSLCFMRRRYLQHDGTMRGSAAAAQPPPSGAEAASDFLVPPGVMLSLLALLRHHLQALVAQEGTSDGLPEASAEQLRGIIRNLFQFTQETIWRIFITLRSPRTSSPTPSSPPRRAPCSCGRRGGRASRPSRRTTPRSGRTRSAP</sequence>